<feature type="compositionally biased region" description="Basic and acidic residues" evidence="3">
    <location>
        <begin position="52"/>
        <end position="69"/>
    </location>
</feature>
<sequence>MSRTKKSRKPGRARSISEPNKNIIEEKEPRTRKTSGNKAGTRQQVAFVKTSQPDDVKDKDPRIGSKKPIDLGVASTPVKQTKPKTKAVQQPIAAIKDVEVDNTEIEALEKELFAIEDNEELQILAARAEAGEELTEQEAQTLSASFDRYEELLAALGIETEDDDEEYEDEDSEDKLWDKLDETDFSEFKE</sequence>
<feature type="compositionally biased region" description="Basic residues" evidence="3">
    <location>
        <begin position="1"/>
        <end position="12"/>
    </location>
</feature>
<gene>
    <name evidence="4" type="primary">yihI</name>
    <name evidence="4" type="ORF">RGQ13_00170</name>
</gene>
<evidence type="ECO:0000313" key="5">
    <source>
        <dbReference type="Proteomes" id="UP001258994"/>
    </source>
</evidence>
<feature type="region of interest" description="Disordered" evidence="3">
    <location>
        <begin position="157"/>
        <end position="190"/>
    </location>
</feature>
<keyword evidence="2" id="KW-0690">Ribosome biogenesis</keyword>
<keyword evidence="5" id="KW-1185">Reference proteome</keyword>
<dbReference type="RefSeq" id="WP_348391543.1">
    <property type="nucleotide sequence ID" value="NZ_CP134145.1"/>
</dbReference>
<evidence type="ECO:0000256" key="2">
    <source>
        <dbReference type="ARBA" id="ARBA00022517"/>
    </source>
</evidence>
<name>A0ABY9TVA9_9GAMM</name>
<feature type="region of interest" description="Disordered" evidence="3">
    <location>
        <begin position="1"/>
        <end position="87"/>
    </location>
</feature>
<keyword evidence="1" id="KW-0343">GTPase activation</keyword>
<dbReference type="EMBL" id="CP134145">
    <property type="protein sequence ID" value="WNC72426.1"/>
    <property type="molecule type" value="Genomic_DNA"/>
</dbReference>
<organism evidence="4 5">
    <name type="scientific">Thalassotalea psychrophila</name>
    <dbReference type="NCBI Taxonomy" id="3065647"/>
    <lineage>
        <taxon>Bacteria</taxon>
        <taxon>Pseudomonadati</taxon>
        <taxon>Pseudomonadota</taxon>
        <taxon>Gammaproteobacteria</taxon>
        <taxon>Alteromonadales</taxon>
        <taxon>Colwelliaceae</taxon>
        <taxon>Thalassotalea</taxon>
    </lineage>
</organism>
<reference evidence="5" key="1">
    <citation type="submission" date="2023-09" db="EMBL/GenBank/DDBJ databases">
        <authorList>
            <person name="Zhang C."/>
        </authorList>
    </citation>
    <scope>NUCLEOTIDE SEQUENCE [LARGE SCALE GENOMIC DNA]</scope>
    <source>
        <strain evidence="5">SQ149</strain>
    </source>
</reference>
<evidence type="ECO:0000313" key="4">
    <source>
        <dbReference type="EMBL" id="WNC72426.1"/>
    </source>
</evidence>
<feature type="compositionally biased region" description="Basic and acidic residues" evidence="3">
    <location>
        <begin position="174"/>
        <end position="190"/>
    </location>
</feature>
<protein>
    <submittedName>
        <fullName evidence="4">Der GTPase-activating protein YihI</fullName>
    </submittedName>
</protein>
<dbReference type="Pfam" id="PF04220">
    <property type="entry name" value="YihI"/>
    <property type="match status" value="1"/>
</dbReference>
<dbReference type="NCBIfam" id="NF003560">
    <property type="entry name" value="PRK05244.1-1"/>
    <property type="match status" value="1"/>
</dbReference>
<feature type="compositionally biased region" description="Acidic residues" evidence="3">
    <location>
        <begin position="159"/>
        <end position="173"/>
    </location>
</feature>
<proteinExistence type="predicted"/>
<feature type="compositionally biased region" description="Polar residues" evidence="3">
    <location>
        <begin position="36"/>
        <end position="51"/>
    </location>
</feature>
<evidence type="ECO:0000256" key="1">
    <source>
        <dbReference type="ARBA" id="ARBA00022468"/>
    </source>
</evidence>
<evidence type="ECO:0000256" key="3">
    <source>
        <dbReference type="SAM" id="MobiDB-lite"/>
    </source>
</evidence>
<dbReference type="Proteomes" id="UP001258994">
    <property type="component" value="Chromosome"/>
</dbReference>
<accession>A0ABY9TVA9</accession>
<dbReference type="InterPro" id="IPR007336">
    <property type="entry name" value="YihI"/>
</dbReference>